<dbReference type="Proteomes" id="UP001194468">
    <property type="component" value="Unassembled WGS sequence"/>
</dbReference>
<dbReference type="SUPFAM" id="SSF53474">
    <property type="entry name" value="alpha/beta-Hydrolases"/>
    <property type="match status" value="1"/>
</dbReference>
<reference evidence="2" key="2">
    <citation type="journal article" date="2020" name="Nat. Commun.">
        <title>Large-scale genome sequencing of mycorrhizal fungi provides insights into the early evolution of symbiotic traits.</title>
        <authorList>
            <person name="Miyauchi S."/>
            <person name="Kiss E."/>
            <person name="Kuo A."/>
            <person name="Drula E."/>
            <person name="Kohler A."/>
            <person name="Sanchez-Garcia M."/>
            <person name="Morin E."/>
            <person name="Andreopoulos B."/>
            <person name="Barry K.W."/>
            <person name="Bonito G."/>
            <person name="Buee M."/>
            <person name="Carver A."/>
            <person name="Chen C."/>
            <person name="Cichocki N."/>
            <person name="Clum A."/>
            <person name="Culley D."/>
            <person name="Crous P.W."/>
            <person name="Fauchery L."/>
            <person name="Girlanda M."/>
            <person name="Hayes R.D."/>
            <person name="Keri Z."/>
            <person name="LaButti K."/>
            <person name="Lipzen A."/>
            <person name="Lombard V."/>
            <person name="Magnuson J."/>
            <person name="Maillard F."/>
            <person name="Murat C."/>
            <person name="Nolan M."/>
            <person name="Ohm R.A."/>
            <person name="Pangilinan J."/>
            <person name="Pereira M.F."/>
            <person name="Perotto S."/>
            <person name="Peter M."/>
            <person name="Pfister S."/>
            <person name="Riley R."/>
            <person name="Sitrit Y."/>
            <person name="Stielow J.B."/>
            <person name="Szollosi G."/>
            <person name="Zifcakova L."/>
            <person name="Stursova M."/>
            <person name="Spatafora J.W."/>
            <person name="Tedersoo L."/>
            <person name="Vaario L.M."/>
            <person name="Yamada A."/>
            <person name="Yan M."/>
            <person name="Wang P."/>
            <person name="Xu J."/>
            <person name="Bruns T."/>
            <person name="Baldrian P."/>
            <person name="Vilgalys R."/>
            <person name="Dunand C."/>
            <person name="Henrissat B."/>
            <person name="Grigoriev I.V."/>
            <person name="Hibbett D."/>
            <person name="Nagy L.G."/>
            <person name="Martin F.M."/>
        </authorList>
    </citation>
    <scope>NUCLEOTIDE SEQUENCE</scope>
    <source>
        <strain evidence="2">BED1</strain>
    </source>
</reference>
<gene>
    <name evidence="2" type="ORF">L210DRAFT_3401671</name>
</gene>
<dbReference type="EMBL" id="WHUW01000013">
    <property type="protein sequence ID" value="KAF8440045.1"/>
    <property type="molecule type" value="Genomic_DNA"/>
</dbReference>
<feature type="domain" description="T6SS Phospholipase effector Tle1-like catalytic" evidence="1">
    <location>
        <begin position="19"/>
        <end position="274"/>
    </location>
</feature>
<dbReference type="InterPro" id="IPR029058">
    <property type="entry name" value="AB_hydrolase_fold"/>
</dbReference>
<evidence type="ECO:0000313" key="2">
    <source>
        <dbReference type="EMBL" id="KAF8440045.1"/>
    </source>
</evidence>
<evidence type="ECO:0000259" key="1">
    <source>
        <dbReference type="Pfam" id="PF09994"/>
    </source>
</evidence>
<keyword evidence="3" id="KW-1185">Reference proteome</keyword>
<dbReference type="Pfam" id="PF09994">
    <property type="entry name" value="T6SS_Tle1-like_cat"/>
    <property type="match status" value="1"/>
</dbReference>
<name>A0AAD4GEZ1_BOLED</name>
<dbReference type="InterPro" id="IPR018712">
    <property type="entry name" value="Tle1-like_cat"/>
</dbReference>
<evidence type="ECO:0000313" key="3">
    <source>
        <dbReference type="Proteomes" id="UP001194468"/>
    </source>
</evidence>
<dbReference type="PANTHER" id="PTHR33840">
    <property type="match status" value="1"/>
</dbReference>
<protein>
    <recommendedName>
        <fullName evidence="1">T6SS Phospholipase effector Tle1-like catalytic domain-containing protein</fullName>
    </recommendedName>
</protein>
<accession>A0AAD4GEZ1</accession>
<sequence>MGGSTQLLKCPKQGSSCSRNLVVCIDGTENQFEIKNTNVVKLYSHITKSDQQLTYYMGGLGKIANGLRASLWHRLSNEIDMAIGRNFHKVILASYRWLSDNYQDGDQIFLFGFSRGAYQVRVLAGMIAQVGLVLPGNSEQIPFRTRRSSIVRTPGDERFRKKVKLTELTKTFQKTFCRTSVHVHFVGVWDTVSSVGFGRSMTLPCTTPSYICHFRHALALDERRVKFLPDYVCGRESGPRDDARVKEVWFAGSHSDMRNEKLYSGDIPLLWMRSQAISAGLKMEPADLVWKIGDLDKQNIPIPSFHPKWRLSHLQRFFYNAAG</sequence>
<organism evidence="2 3">
    <name type="scientific">Boletus edulis BED1</name>
    <dbReference type="NCBI Taxonomy" id="1328754"/>
    <lineage>
        <taxon>Eukaryota</taxon>
        <taxon>Fungi</taxon>
        <taxon>Dikarya</taxon>
        <taxon>Basidiomycota</taxon>
        <taxon>Agaricomycotina</taxon>
        <taxon>Agaricomycetes</taxon>
        <taxon>Agaricomycetidae</taxon>
        <taxon>Boletales</taxon>
        <taxon>Boletineae</taxon>
        <taxon>Boletaceae</taxon>
        <taxon>Boletoideae</taxon>
        <taxon>Boletus</taxon>
    </lineage>
</organism>
<proteinExistence type="predicted"/>
<dbReference type="PANTHER" id="PTHR33840:SF2">
    <property type="entry name" value="TLE1 PHOSPHOLIPASE DOMAIN-CONTAINING PROTEIN"/>
    <property type="match status" value="1"/>
</dbReference>
<comment type="caution">
    <text evidence="2">The sequence shown here is derived from an EMBL/GenBank/DDBJ whole genome shotgun (WGS) entry which is preliminary data.</text>
</comment>
<reference evidence="2" key="1">
    <citation type="submission" date="2019-10" db="EMBL/GenBank/DDBJ databases">
        <authorList>
            <consortium name="DOE Joint Genome Institute"/>
            <person name="Kuo A."/>
            <person name="Miyauchi S."/>
            <person name="Kiss E."/>
            <person name="Drula E."/>
            <person name="Kohler A."/>
            <person name="Sanchez-Garcia M."/>
            <person name="Andreopoulos B."/>
            <person name="Barry K.W."/>
            <person name="Bonito G."/>
            <person name="Buee M."/>
            <person name="Carver A."/>
            <person name="Chen C."/>
            <person name="Cichocki N."/>
            <person name="Clum A."/>
            <person name="Culley D."/>
            <person name="Crous P.W."/>
            <person name="Fauchery L."/>
            <person name="Girlanda M."/>
            <person name="Hayes R."/>
            <person name="Keri Z."/>
            <person name="LaButti K."/>
            <person name="Lipzen A."/>
            <person name="Lombard V."/>
            <person name="Magnuson J."/>
            <person name="Maillard F."/>
            <person name="Morin E."/>
            <person name="Murat C."/>
            <person name="Nolan M."/>
            <person name="Ohm R."/>
            <person name="Pangilinan J."/>
            <person name="Pereira M."/>
            <person name="Perotto S."/>
            <person name="Peter M."/>
            <person name="Riley R."/>
            <person name="Sitrit Y."/>
            <person name="Stielow B."/>
            <person name="Szollosi G."/>
            <person name="Zifcakova L."/>
            <person name="Stursova M."/>
            <person name="Spatafora J.W."/>
            <person name="Tedersoo L."/>
            <person name="Vaario L.-M."/>
            <person name="Yamada A."/>
            <person name="Yan M."/>
            <person name="Wang P."/>
            <person name="Xu J."/>
            <person name="Bruns T."/>
            <person name="Baldrian P."/>
            <person name="Vilgalys R."/>
            <person name="Henrissat B."/>
            <person name="Grigoriev I.V."/>
            <person name="Hibbett D."/>
            <person name="Nagy L.G."/>
            <person name="Martin F.M."/>
        </authorList>
    </citation>
    <scope>NUCLEOTIDE SEQUENCE</scope>
    <source>
        <strain evidence="2">BED1</strain>
    </source>
</reference>
<dbReference type="AlphaFoldDB" id="A0AAD4GEZ1"/>